<dbReference type="Proteomes" id="UP000807342">
    <property type="component" value="Unassembled WGS sequence"/>
</dbReference>
<dbReference type="AlphaFoldDB" id="A0A9P6C0F3"/>
<feature type="region of interest" description="Disordered" evidence="1">
    <location>
        <begin position="42"/>
        <end position="81"/>
    </location>
</feature>
<proteinExistence type="predicted"/>
<gene>
    <name evidence="2" type="ORF">P691DRAFT_794417</name>
</gene>
<sequence length="183" mass="19898">MPFEMDLCNLLQTMKIESPSRDAARYADSVLATRISFAGLNGQDDPMDEMTYHSDGASDYSSSSSSSRNANITTISSGTPNLPIAGTANPIPALRNGSCGCAYLQAIREQFDNSPTTNVEYLDAIFTHREILNSFPVAHRDCARAFTDLAYLMEQGAWGAGKQVNTDAVTAFRHEAWMIASTL</sequence>
<evidence type="ECO:0000313" key="3">
    <source>
        <dbReference type="Proteomes" id="UP000807342"/>
    </source>
</evidence>
<comment type="caution">
    <text evidence="2">The sequence shown here is derived from an EMBL/GenBank/DDBJ whole genome shotgun (WGS) entry which is preliminary data.</text>
</comment>
<accession>A0A9P6C0F3</accession>
<evidence type="ECO:0000313" key="2">
    <source>
        <dbReference type="EMBL" id="KAF9446527.1"/>
    </source>
</evidence>
<name>A0A9P6C0F3_9AGAR</name>
<keyword evidence="3" id="KW-1185">Reference proteome</keyword>
<protein>
    <submittedName>
        <fullName evidence="2">Uncharacterized protein</fullName>
    </submittedName>
</protein>
<dbReference type="OrthoDB" id="2651020at2759"/>
<feature type="compositionally biased region" description="Low complexity" evidence="1">
    <location>
        <begin position="54"/>
        <end position="77"/>
    </location>
</feature>
<reference evidence="2" key="1">
    <citation type="submission" date="2020-11" db="EMBL/GenBank/DDBJ databases">
        <authorList>
            <consortium name="DOE Joint Genome Institute"/>
            <person name="Ahrendt S."/>
            <person name="Riley R."/>
            <person name="Andreopoulos W."/>
            <person name="Labutti K."/>
            <person name="Pangilinan J."/>
            <person name="Ruiz-Duenas F.J."/>
            <person name="Barrasa J.M."/>
            <person name="Sanchez-Garcia M."/>
            <person name="Camarero S."/>
            <person name="Miyauchi S."/>
            <person name="Serrano A."/>
            <person name="Linde D."/>
            <person name="Babiker R."/>
            <person name="Drula E."/>
            <person name="Ayuso-Fernandez I."/>
            <person name="Pacheco R."/>
            <person name="Padilla G."/>
            <person name="Ferreira P."/>
            <person name="Barriuso J."/>
            <person name="Kellner H."/>
            <person name="Castanera R."/>
            <person name="Alfaro M."/>
            <person name="Ramirez L."/>
            <person name="Pisabarro A.G."/>
            <person name="Kuo A."/>
            <person name="Tritt A."/>
            <person name="Lipzen A."/>
            <person name="He G."/>
            <person name="Yan M."/>
            <person name="Ng V."/>
            <person name="Cullen D."/>
            <person name="Martin F."/>
            <person name="Rosso M.-N."/>
            <person name="Henrissat B."/>
            <person name="Hibbett D."/>
            <person name="Martinez A.T."/>
            <person name="Grigoriev I.V."/>
        </authorList>
    </citation>
    <scope>NUCLEOTIDE SEQUENCE</scope>
    <source>
        <strain evidence="2">MF-IS2</strain>
    </source>
</reference>
<evidence type="ECO:0000256" key="1">
    <source>
        <dbReference type="SAM" id="MobiDB-lite"/>
    </source>
</evidence>
<dbReference type="EMBL" id="MU151241">
    <property type="protein sequence ID" value="KAF9446527.1"/>
    <property type="molecule type" value="Genomic_DNA"/>
</dbReference>
<organism evidence="2 3">
    <name type="scientific">Macrolepiota fuliginosa MF-IS2</name>
    <dbReference type="NCBI Taxonomy" id="1400762"/>
    <lineage>
        <taxon>Eukaryota</taxon>
        <taxon>Fungi</taxon>
        <taxon>Dikarya</taxon>
        <taxon>Basidiomycota</taxon>
        <taxon>Agaricomycotina</taxon>
        <taxon>Agaricomycetes</taxon>
        <taxon>Agaricomycetidae</taxon>
        <taxon>Agaricales</taxon>
        <taxon>Agaricineae</taxon>
        <taxon>Agaricaceae</taxon>
        <taxon>Macrolepiota</taxon>
    </lineage>
</organism>